<dbReference type="NCBIfam" id="TIGR01549">
    <property type="entry name" value="HAD-SF-IA-v1"/>
    <property type="match status" value="1"/>
</dbReference>
<dbReference type="GO" id="GO:0008253">
    <property type="term" value="F:5'-nucleotidase activity"/>
    <property type="evidence" value="ECO:0007669"/>
    <property type="project" value="InterPro"/>
</dbReference>
<organism evidence="1 2">
    <name type="scientific">Sporolactobacillus laevolacticus DSM 442</name>
    <dbReference type="NCBI Taxonomy" id="1395513"/>
    <lineage>
        <taxon>Bacteria</taxon>
        <taxon>Bacillati</taxon>
        <taxon>Bacillota</taxon>
        <taxon>Bacilli</taxon>
        <taxon>Bacillales</taxon>
        <taxon>Sporolactobacillaceae</taxon>
        <taxon>Sporolactobacillus</taxon>
    </lineage>
</organism>
<dbReference type="InterPro" id="IPR023198">
    <property type="entry name" value="PGP-like_dom2"/>
</dbReference>
<sequence>MSQYKSLFFDVDDTLLDFGAAEDLALNLLFEDQNLPLTTEIESYYKKMNKGLWNDFENGKIARDELVNTRFSKLFKAFGKEVDGVAMERNYRRFLREGHQLVHGAYPLIDALSNKFDLYIVTNGVAETQRKRLHDAGLAPYFRDVFVSEDTGYHKPDKEFFDYVFARVPHFEKRESLIIGDSLISDIHGGNQAGLDTCWFNAGNKINKLNEQPTYEIHQLKQLYSILNVAVK</sequence>
<dbReference type="SFLD" id="SFLDG01129">
    <property type="entry name" value="C1.5:_HAD__Beta-PGM__Phosphata"/>
    <property type="match status" value="1"/>
</dbReference>
<dbReference type="Gene3D" id="3.40.50.1000">
    <property type="entry name" value="HAD superfamily/HAD-like"/>
    <property type="match status" value="1"/>
</dbReference>
<dbReference type="SFLD" id="SFLDG01135">
    <property type="entry name" value="C1.5.6:_HAD__Beta-PGM__Phospha"/>
    <property type="match status" value="1"/>
</dbReference>
<dbReference type="PANTHER" id="PTHR47478">
    <property type="match status" value="1"/>
</dbReference>
<comment type="caution">
    <text evidence="1">The sequence shown here is derived from an EMBL/GenBank/DDBJ whole genome shotgun (WGS) entry which is preliminary data.</text>
</comment>
<dbReference type="eggNOG" id="COG1011">
    <property type="taxonomic scope" value="Bacteria"/>
</dbReference>
<accession>V6IYY9</accession>
<gene>
    <name evidence="1" type="ORF">P343_07575</name>
</gene>
<name>V6IYY9_9BACL</name>
<dbReference type="InterPro" id="IPR006439">
    <property type="entry name" value="HAD-SF_hydro_IA"/>
</dbReference>
<dbReference type="InterPro" id="IPR052550">
    <property type="entry name" value="Pyrimidine_5'-ntase_YjjG"/>
</dbReference>
<dbReference type="Pfam" id="PF00702">
    <property type="entry name" value="Hydrolase"/>
    <property type="match status" value="1"/>
</dbReference>
<dbReference type="NCBIfam" id="TIGR02254">
    <property type="entry name" value="YjjG_YfnB"/>
    <property type="match status" value="1"/>
</dbReference>
<dbReference type="Proteomes" id="UP000018296">
    <property type="component" value="Unassembled WGS sequence"/>
</dbReference>
<dbReference type="AlphaFoldDB" id="V6IYY9"/>
<dbReference type="STRING" id="1395513.P343_07575"/>
<dbReference type="PANTHER" id="PTHR47478:SF1">
    <property type="entry name" value="PYRIMIDINE 5'-NUCLEOTIDASE YJJG"/>
    <property type="match status" value="1"/>
</dbReference>
<dbReference type="InterPro" id="IPR011951">
    <property type="entry name" value="HAD-SF_hydro_IA_YjjG/PynA"/>
</dbReference>
<dbReference type="PATRIC" id="fig|1395513.3.peg.1541"/>
<dbReference type="Gene3D" id="1.10.150.240">
    <property type="entry name" value="Putative phosphatase, domain 2"/>
    <property type="match status" value="1"/>
</dbReference>
<dbReference type="OrthoDB" id="9802350at2"/>
<dbReference type="SUPFAM" id="SSF56784">
    <property type="entry name" value="HAD-like"/>
    <property type="match status" value="1"/>
</dbReference>
<dbReference type="RefSeq" id="WP_023509789.1">
    <property type="nucleotide sequence ID" value="NZ_AWTC01000006.1"/>
</dbReference>
<dbReference type="InterPro" id="IPR023214">
    <property type="entry name" value="HAD_sf"/>
</dbReference>
<keyword evidence="2" id="KW-1185">Reference proteome</keyword>
<keyword evidence="1" id="KW-0378">Hydrolase</keyword>
<evidence type="ECO:0000313" key="1">
    <source>
        <dbReference type="EMBL" id="EST12016.1"/>
    </source>
</evidence>
<reference evidence="1 2" key="1">
    <citation type="journal article" date="2013" name="Genome Announc.">
        <title>Genome Sequence of Sporolactobacillus laevolacticus DSM442, an Efficient Polymer-Grade D-Lactate Producer from Agricultural Waste Cottonseed as a Nitrogen Source.</title>
        <authorList>
            <person name="Wang H."/>
            <person name="Wang L."/>
            <person name="Ju J."/>
            <person name="Yu B."/>
            <person name="Ma Y."/>
        </authorList>
    </citation>
    <scope>NUCLEOTIDE SEQUENCE [LARGE SCALE GENOMIC DNA]</scope>
    <source>
        <strain evidence="1 2">DSM 442</strain>
    </source>
</reference>
<dbReference type="SFLD" id="SFLDS00003">
    <property type="entry name" value="Haloacid_Dehalogenase"/>
    <property type="match status" value="1"/>
</dbReference>
<dbReference type="EMBL" id="AWTC01000006">
    <property type="protein sequence ID" value="EST12016.1"/>
    <property type="molecule type" value="Genomic_DNA"/>
</dbReference>
<proteinExistence type="predicted"/>
<protein>
    <submittedName>
        <fullName evidence="1">HAD family hydrolase</fullName>
    </submittedName>
</protein>
<dbReference type="InterPro" id="IPR036412">
    <property type="entry name" value="HAD-like_sf"/>
</dbReference>
<evidence type="ECO:0000313" key="2">
    <source>
        <dbReference type="Proteomes" id="UP000018296"/>
    </source>
</evidence>